<keyword evidence="2" id="KW-1185">Reference proteome</keyword>
<evidence type="ECO:0000313" key="2">
    <source>
        <dbReference type="Proteomes" id="UP000509761"/>
    </source>
</evidence>
<accession>A0AAP9NLQ5</accession>
<dbReference type="Pfam" id="PF05135">
    <property type="entry name" value="Phage_connect_1"/>
    <property type="match status" value="1"/>
</dbReference>
<evidence type="ECO:0000313" key="1">
    <source>
        <dbReference type="EMBL" id="QKS24599.1"/>
    </source>
</evidence>
<sequence>MELKYITLEMLKHHIFVDHDLDDSIITLYGCTAEQILEDYVTESVFIDEEQTIIKANFQAAVAIYTAILYRNRDETDLNSNNSRSLPRSVTSLIANLRSPTIA</sequence>
<dbReference type="InterPro" id="IPR006450">
    <property type="entry name" value="Phage_HK97_gp6-like"/>
</dbReference>
<dbReference type="AlphaFoldDB" id="A0AAP9NLQ5"/>
<dbReference type="Proteomes" id="UP000509761">
    <property type="component" value="Chromosome"/>
</dbReference>
<evidence type="ECO:0008006" key="3">
    <source>
        <dbReference type="Google" id="ProtNLM"/>
    </source>
</evidence>
<dbReference type="InterPro" id="IPR021146">
    <property type="entry name" value="Phage_gp6-like_head-tail"/>
</dbReference>
<name>A0AAP9NLQ5_9GAMM</name>
<dbReference type="EMBL" id="CP054580">
    <property type="protein sequence ID" value="QKS24599.1"/>
    <property type="molecule type" value="Genomic_DNA"/>
</dbReference>
<dbReference type="CDD" id="cd08054">
    <property type="entry name" value="gp6"/>
    <property type="match status" value="1"/>
</dbReference>
<reference evidence="1 2" key="1">
    <citation type="submission" date="2019-12" db="EMBL/GenBank/DDBJ databases">
        <title>Genome sequencing and assembly of endphytes of Porphyra tenera.</title>
        <authorList>
            <person name="Park J.M."/>
            <person name="Shin R."/>
            <person name="Jo S.H."/>
        </authorList>
    </citation>
    <scope>NUCLEOTIDE SEQUENCE [LARGE SCALE GENOMIC DNA]</scope>
    <source>
        <strain evidence="1 2">GPM3</strain>
    </source>
</reference>
<gene>
    <name evidence="1" type="ORF">FX987_02381</name>
</gene>
<dbReference type="Gene3D" id="1.10.3230.30">
    <property type="entry name" value="Phage gp6-like head-tail connector protein"/>
    <property type="match status" value="1"/>
</dbReference>
<dbReference type="RefSeq" id="WP_174788211.1">
    <property type="nucleotide sequence ID" value="NZ_CP054580.1"/>
</dbReference>
<organism evidence="1 2">
    <name type="scientific">Vreelandella titanicae</name>
    <dbReference type="NCBI Taxonomy" id="664683"/>
    <lineage>
        <taxon>Bacteria</taxon>
        <taxon>Pseudomonadati</taxon>
        <taxon>Pseudomonadota</taxon>
        <taxon>Gammaproteobacteria</taxon>
        <taxon>Oceanospirillales</taxon>
        <taxon>Halomonadaceae</taxon>
        <taxon>Vreelandella</taxon>
    </lineage>
</organism>
<dbReference type="NCBIfam" id="TIGR01560">
    <property type="entry name" value="put_DNA_pack"/>
    <property type="match status" value="1"/>
</dbReference>
<protein>
    <recommendedName>
        <fullName evidence="3">Phage gp6-like head-tail connector protein</fullName>
    </recommendedName>
</protein>
<proteinExistence type="predicted"/>